<protein>
    <submittedName>
        <fullName evidence="2">Tfp pilus assembly protein PilX</fullName>
    </submittedName>
</protein>
<evidence type="ECO:0000313" key="3">
    <source>
        <dbReference type="Proteomes" id="UP001225356"/>
    </source>
</evidence>
<comment type="caution">
    <text evidence="2">The sequence shown here is derived from an EMBL/GenBank/DDBJ whole genome shotgun (WGS) entry which is preliminary data.</text>
</comment>
<sequence>MFDNLFALVIVVIVLIFLAVVTKQALTTYRVKVESSKDQSYRMLAQEAVMAQLRAAEELSELRARLTEVERLLKEID</sequence>
<keyword evidence="3" id="KW-1185">Reference proteome</keyword>
<reference evidence="2 3" key="1">
    <citation type="submission" date="2023-07" db="EMBL/GenBank/DDBJ databases">
        <title>Sequencing the genomes of 1000 actinobacteria strains.</title>
        <authorList>
            <person name="Klenk H.-P."/>
        </authorList>
    </citation>
    <scope>NUCLEOTIDE SEQUENCE [LARGE SCALE GENOMIC DNA]</scope>
    <source>
        <strain evidence="2 3">DSM 46740</strain>
    </source>
</reference>
<evidence type="ECO:0000313" key="2">
    <source>
        <dbReference type="EMBL" id="MDP9845784.1"/>
    </source>
</evidence>
<keyword evidence="1" id="KW-0812">Transmembrane</keyword>
<evidence type="ECO:0000256" key="1">
    <source>
        <dbReference type="SAM" id="Phobius"/>
    </source>
</evidence>
<accession>A0ABT9QIK2</accession>
<keyword evidence="1" id="KW-1133">Transmembrane helix</keyword>
<dbReference type="RefSeq" id="WP_307561711.1">
    <property type="nucleotide sequence ID" value="NZ_JAUSQU010000001.1"/>
</dbReference>
<dbReference type="Proteomes" id="UP001225356">
    <property type="component" value="Unassembled WGS sequence"/>
</dbReference>
<dbReference type="EMBL" id="JAUSQU010000001">
    <property type="protein sequence ID" value="MDP9845784.1"/>
    <property type="molecule type" value="Genomic_DNA"/>
</dbReference>
<gene>
    <name evidence="2" type="ORF">J2853_004995</name>
</gene>
<proteinExistence type="predicted"/>
<name>A0ABT9QIK2_9ACTN</name>
<organism evidence="2 3">
    <name type="scientific">Streptosporangium lutulentum</name>
    <dbReference type="NCBI Taxonomy" id="1461250"/>
    <lineage>
        <taxon>Bacteria</taxon>
        <taxon>Bacillati</taxon>
        <taxon>Actinomycetota</taxon>
        <taxon>Actinomycetes</taxon>
        <taxon>Streptosporangiales</taxon>
        <taxon>Streptosporangiaceae</taxon>
        <taxon>Streptosporangium</taxon>
    </lineage>
</organism>
<keyword evidence="1" id="KW-0472">Membrane</keyword>
<feature type="transmembrane region" description="Helical" evidence="1">
    <location>
        <begin position="6"/>
        <end position="26"/>
    </location>
</feature>